<evidence type="ECO:0000313" key="1">
    <source>
        <dbReference type="EMBL" id="SEB15183.1"/>
    </source>
</evidence>
<dbReference type="AlphaFoldDB" id="A0A1H4H061"/>
<evidence type="ECO:0000313" key="2">
    <source>
        <dbReference type="Proteomes" id="UP000198850"/>
    </source>
</evidence>
<dbReference type="Proteomes" id="UP000198850">
    <property type="component" value="Unassembled WGS sequence"/>
</dbReference>
<dbReference type="EMBL" id="FNRA01000012">
    <property type="protein sequence ID" value="SEB15183.1"/>
    <property type="molecule type" value="Genomic_DNA"/>
</dbReference>
<keyword evidence="2" id="KW-1185">Reference proteome</keyword>
<evidence type="ECO:0008006" key="3">
    <source>
        <dbReference type="Google" id="ProtNLM"/>
    </source>
</evidence>
<gene>
    <name evidence="1" type="ORF">SAMN05443550_112119</name>
</gene>
<organism evidence="1 2">
    <name type="scientific">Pedobacter hartonius</name>
    <dbReference type="NCBI Taxonomy" id="425514"/>
    <lineage>
        <taxon>Bacteria</taxon>
        <taxon>Pseudomonadati</taxon>
        <taxon>Bacteroidota</taxon>
        <taxon>Sphingobacteriia</taxon>
        <taxon>Sphingobacteriales</taxon>
        <taxon>Sphingobacteriaceae</taxon>
        <taxon>Pedobacter</taxon>
    </lineage>
</organism>
<protein>
    <recommendedName>
        <fullName evidence="3">Outer membrane protein beta-barrel domain-containing protein</fullName>
    </recommendedName>
</protein>
<accession>A0A1H4H061</accession>
<name>A0A1H4H061_9SPHI</name>
<reference evidence="1 2" key="1">
    <citation type="submission" date="2016-10" db="EMBL/GenBank/DDBJ databases">
        <authorList>
            <person name="de Groot N.N."/>
        </authorList>
    </citation>
    <scope>NUCLEOTIDE SEQUENCE [LARGE SCALE GENOMIC DNA]</scope>
    <source>
        <strain evidence="1 2">DSM 19033</strain>
    </source>
</reference>
<proteinExistence type="predicted"/>
<sequence>MSGFGFSIPTGGSAAFMRPKFSTTIGTNIGLGNGHLFLYPKLSLHVFGYDNALIGKNSNYELEKGRATTYLLNVALGYRKIVRSFAFYGFLGGGGGFVLTPRIMVSQETNMAVLNNKTNHMGIIEPGAGIEYNIGGANVFIETSYMHGIGNIGNRPFNAIPVTIGIKPNLSRAFRKKK</sequence>